<evidence type="ECO:0000256" key="1">
    <source>
        <dbReference type="ARBA" id="ARBA00004141"/>
    </source>
</evidence>
<evidence type="ECO:0000313" key="7">
    <source>
        <dbReference type="Proteomes" id="UP000548867"/>
    </source>
</evidence>
<accession>A0A7W6CKV1</accession>
<keyword evidence="3 5" id="KW-1133">Transmembrane helix</keyword>
<dbReference type="PIRSF" id="PIRSF006060">
    <property type="entry name" value="AA_transporter"/>
    <property type="match status" value="1"/>
</dbReference>
<dbReference type="PANTHER" id="PTHR11785:SF512">
    <property type="entry name" value="SOBREMESA, ISOFORM B"/>
    <property type="match status" value="1"/>
</dbReference>
<comment type="subcellular location">
    <subcellularLocation>
        <location evidence="1">Membrane</location>
        <topology evidence="1">Multi-pass membrane protein</topology>
    </subcellularLocation>
</comment>
<feature type="transmembrane region" description="Helical" evidence="5">
    <location>
        <begin position="188"/>
        <end position="210"/>
    </location>
</feature>
<keyword evidence="2 5" id="KW-0812">Transmembrane</keyword>
<dbReference type="Gene3D" id="1.20.1740.10">
    <property type="entry name" value="Amino acid/polyamine transporter I"/>
    <property type="match status" value="1"/>
</dbReference>
<feature type="transmembrane region" description="Helical" evidence="5">
    <location>
        <begin position="123"/>
        <end position="142"/>
    </location>
</feature>
<dbReference type="AlphaFoldDB" id="A0A7W6CKV1"/>
<evidence type="ECO:0000256" key="3">
    <source>
        <dbReference type="ARBA" id="ARBA00022989"/>
    </source>
</evidence>
<dbReference type="EMBL" id="JACIDX010000005">
    <property type="protein sequence ID" value="MBB3954801.1"/>
    <property type="molecule type" value="Genomic_DNA"/>
</dbReference>
<feature type="transmembrane region" description="Helical" evidence="5">
    <location>
        <begin position="324"/>
        <end position="350"/>
    </location>
</feature>
<feature type="transmembrane region" description="Helical" evidence="5">
    <location>
        <begin position="90"/>
        <end position="111"/>
    </location>
</feature>
<feature type="transmembrane region" description="Helical" evidence="5">
    <location>
        <begin position="222"/>
        <end position="243"/>
    </location>
</feature>
<keyword evidence="4 5" id="KW-0472">Membrane</keyword>
<reference evidence="6 7" key="1">
    <citation type="submission" date="2020-08" db="EMBL/GenBank/DDBJ databases">
        <title>Genomic Encyclopedia of Type Strains, Phase IV (KMG-IV): sequencing the most valuable type-strain genomes for metagenomic binning, comparative biology and taxonomic classification.</title>
        <authorList>
            <person name="Goeker M."/>
        </authorList>
    </citation>
    <scope>NUCLEOTIDE SEQUENCE [LARGE SCALE GENOMIC DNA]</scope>
    <source>
        <strain evidence="6 7">DSM 27057</strain>
    </source>
</reference>
<feature type="transmembrane region" description="Helical" evidence="5">
    <location>
        <begin position="356"/>
        <end position="373"/>
    </location>
</feature>
<dbReference type="Pfam" id="PF13520">
    <property type="entry name" value="AA_permease_2"/>
    <property type="match status" value="1"/>
</dbReference>
<sequence>MSSHQPQRHLHSLHAMLLALGMIMSTDALKTAPTIVASIGHWHFLGLWVAGAAISVVGGLSYVEMAAAFPDAGGEYSFIRRAWGERVGTLYAWSRFAIMHTGWVALMAHLAADYIGAPLGLGAGGRLVLSVGLVAAMTGLNLAHVRLGFLTQALLVLAVALGFISVILAGIVVPAAPIMPDAPRPGMGGIAVALIYIFLAYGGWSDAATLSAEVRSGRRGMFIAVIGSIGLLGLIYVALNWALMRGLGESALAHSVAPAADLARMAFGWPGQALVVAVVGISAVASINSTIIVCARTTYAAARDHPGLGALAHWHPTRGAPTRAALAVGGVSLVLTLLSALTGSGFNAMVDYMTPVYWLFIGMGMAAAIRLRIMHPTLPRPVRTPLFPLFPAIFIALAAYMLYASFVQLGLGAVFGAGVLALGAGLDFLLRRRAQAYAK</sequence>
<dbReference type="GO" id="GO:0015179">
    <property type="term" value="F:L-amino acid transmembrane transporter activity"/>
    <property type="evidence" value="ECO:0007669"/>
    <property type="project" value="TreeGrafter"/>
</dbReference>
<dbReference type="Proteomes" id="UP000548867">
    <property type="component" value="Unassembled WGS sequence"/>
</dbReference>
<feature type="transmembrane region" description="Helical" evidence="5">
    <location>
        <begin position="154"/>
        <end position="176"/>
    </location>
</feature>
<dbReference type="GO" id="GO:0016020">
    <property type="term" value="C:membrane"/>
    <property type="evidence" value="ECO:0007669"/>
    <property type="project" value="UniProtKB-SubCell"/>
</dbReference>
<keyword evidence="7" id="KW-1185">Reference proteome</keyword>
<organism evidence="6 7">
    <name type="scientific">Novosphingobium sediminicola</name>
    <dbReference type="NCBI Taxonomy" id="563162"/>
    <lineage>
        <taxon>Bacteria</taxon>
        <taxon>Pseudomonadati</taxon>
        <taxon>Pseudomonadota</taxon>
        <taxon>Alphaproteobacteria</taxon>
        <taxon>Sphingomonadales</taxon>
        <taxon>Sphingomonadaceae</taxon>
        <taxon>Novosphingobium</taxon>
    </lineage>
</organism>
<feature type="transmembrane region" description="Helical" evidence="5">
    <location>
        <begin position="273"/>
        <end position="295"/>
    </location>
</feature>
<comment type="caution">
    <text evidence="6">The sequence shown here is derived from an EMBL/GenBank/DDBJ whole genome shotgun (WGS) entry which is preliminary data.</text>
</comment>
<feature type="transmembrane region" description="Helical" evidence="5">
    <location>
        <begin position="409"/>
        <end position="430"/>
    </location>
</feature>
<feature type="transmembrane region" description="Helical" evidence="5">
    <location>
        <begin position="44"/>
        <end position="69"/>
    </location>
</feature>
<evidence type="ECO:0000256" key="4">
    <source>
        <dbReference type="ARBA" id="ARBA00023136"/>
    </source>
</evidence>
<dbReference type="RefSeq" id="WP_183624545.1">
    <property type="nucleotide sequence ID" value="NZ_JACIDX010000005.1"/>
</dbReference>
<evidence type="ECO:0000313" key="6">
    <source>
        <dbReference type="EMBL" id="MBB3954801.1"/>
    </source>
</evidence>
<proteinExistence type="predicted"/>
<dbReference type="PANTHER" id="PTHR11785">
    <property type="entry name" value="AMINO ACID TRANSPORTER"/>
    <property type="match status" value="1"/>
</dbReference>
<protein>
    <submittedName>
        <fullName evidence="6">Amino acid transporter</fullName>
    </submittedName>
</protein>
<dbReference type="InterPro" id="IPR002293">
    <property type="entry name" value="AA/rel_permease1"/>
</dbReference>
<evidence type="ECO:0000256" key="5">
    <source>
        <dbReference type="SAM" id="Phobius"/>
    </source>
</evidence>
<evidence type="ECO:0000256" key="2">
    <source>
        <dbReference type="ARBA" id="ARBA00022692"/>
    </source>
</evidence>
<feature type="transmembrane region" description="Helical" evidence="5">
    <location>
        <begin position="385"/>
        <end position="403"/>
    </location>
</feature>
<dbReference type="InterPro" id="IPR050598">
    <property type="entry name" value="AminoAcid_Transporter"/>
</dbReference>
<name>A0A7W6CKV1_9SPHN</name>
<gene>
    <name evidence="6" type="ORF">GGR38_001740</name>
</gene>